<dbReference type="PROSITE" id="PS50853">
    <property type="entry name" value="FN3"/>
    <property type="match status" value="3"/>
</dbReference>
<dbReference type="STRING" id="474960.SAMN05216180_2829"/>
<dbReference type="InterPro" id="IPR008964">
    <property type="entry name" value="Invasin/intimin_cell_adhesion"/>
</dbReference>
<keyword evidence="2" id="KW-0472">Membrane</keyword>
<proteinExistence type="predicted"/>
<dbReference type="PANTHER" id="PTHR31084">
    <property type="entry name" value="ALPHA-L-FUCOSIDASE 2"/>
    <property type="match status" value="1"/>
</dbReference>
<feature type="domain" description="Fibronectin type-III" evidence="3">
    <location>
        <begin position="846"/>
        <end position="934"/>
    </location>
</feature>
<evidence type="ECO:0000256" key="2">
    <source>
        <dbReference type="SAM" id="Phobius"/>
    </source>
</evidence>
<dbReference type="SMART" id="SM00635">
    <property type="entry name" value="BID_2"/>
    <property type="match status" value="1"/>
</dbReference>
<dbReference type="Proteomes" id="UP000199158">
    <property type="component" value="Unassembled WGS sequence"/>
</dbReference>
<dbReference type="GO" id="GO:0004560">
    <property type="term" value="F:alpha-L-fucosidase activity"/>
    <property type="evidence" value="ECO:0007669"/>
    <property type="project" value="TreeGrafter"/>
</dbReference>
<feature type="domain" description="Fibronectin type-III" evidence="3">
    <location>
        <begin position="1374"/>
        <end position="1466"/>
    </location>
</feature>
<dbReference type="Pfam" id="PF02368">
    <property type="entry name" value="Big_2"/>
    <property type="match status" value="1"/>
</dbReference>
<keyword evidence="2" id="KW-1133">Transmembrane helix</keyword>
<evidence type="ECO:0000313" key="5">
    <source>
        <dbReference type="Proteomes" id="UP000199158"/>
    </source>
</evidence>
<dbReference type="SUPFAM" id="SSF49265">
    <property type="entry name" value="Fibronectin type III"/>
    <property type="match status" value="2"/>
</dbReference>
<dbReference type="Pfam" id="PF22124">
    <property type="entry name" value="Glyco_hydro_95_cat"/>
    <property type="match status" value="1"/>
</dbReference>
<dbReference type="InterPro" id="IPR036116">
    <property type="entry name" value="FN3_sf"/>
</dbReference>
<dbReference type="RefSeq" id="WP_092756318.1">
    <property type="nucleotide sequence ID" value="NZ_FOCG01000004.1"/>
</dbReference>
<feature type="compositionally biased region" description="Polar residues" evidence="1">
    <location>
        <begin position="1597"/>
        <end position="1614"/>
    </location>
</feature>
<dbReference type="InterPro" id="IPR012341">
    <property type="entry name" value="6hp_glycosidase-like_sf"/>
</dbReference>
<dbReference type="OrthoDB" id="9802600at2"/>
<dbReference type="CDD" id="cd00063">
    <property type="entry name" value="FN3"/>
    <property type="match status" value="3"/>
</dbReference>
<dbReference type="InterPro" id="IPR013783">
    <property type="entry name" value="Ig-like_fold"/>
</dbReference>
<feature type="region of interest" description="Disordered" evidence="1">
    <location>
        <begin position="1548"/>
        <end position="1664"/>
    </location>
</feature>
<evidence type="ECO:0000256" key="1">
    <source>
        <dbReference type="SAM" id="MobiDB-lite"/>
    </source>
</evidence>
<sequence length="1701" mass="187905">MVLTSKIGTANMKSKLLKKLYSLVLVFALIFPVFSFPTLASAVSSFANFQAERAASDLRLWYDTPTEVTPNKTWQTTCLPIGNGYMGAMLAGQIKDETIQFNEKTLWTGGPSTSRPDYKGGNKDGDLSKALKKIQSYLLKGDQSAAAAMRNQLTGISSGYGAYQNFGWINITHKFDGEAFDASQVQSYARDLELNTGTASTSFEYKNVGYIREYFMSYPDHVMVIRQRASQEGALNMDIGVSSAQNGANVSAIGDTVTVKGRLSDNQLRYEAQMKVIPIGGMMKVSGSKLTVTGANEVVILMSAATDYENNYPTYRSGIDPHTPVEKHITEAAAKEYEELYENHLSDYQGLFGRVSLNLGNEHSGKTTKKLLDEYKAGKTSRELEVLLFQYGRYMTIGSSRDGSLPSNLQGVWNDSNNPQWSSDYHINVNLQMNYWPVYSTNLAECATPLINYVESLRVPGRITAKTYMGITSTDENPANGFTANTQNTPFGWTCPGWDFDWGWSPAAVPWILQNVWEHYEYVQDQAYLRSTIYPIMREQARFYQQYLILNPQDGKYYSAPAYSPEHGPLTLGNVYEHVLVKQLLEDTITASEILDVDEKLRAQWRNIADNLRTEEIGTDGQLKEWFDETAVGSMGGERTHRHISHLLGLYPGDSVSVETPELLKAAEVSLNLRKDVSTGWAMAQRISAWARMQDGNRTHKLIRNLFNNSIYENLFDTHPPFQIDGNFGYTAGVAEMLVQSNLGYIQPLPAIPDVWANGSVKGLVVRGNFEVAINWSDKIIDNMSLLSKKGGKCTLKYNQFSKGVAVTCDGEPVKVTAIDETKISFDTQAGKTYSISMTAPKPDDAPKNLQASRIGQNTAKISWSPVAGATYEVYRKDEDMEDYILLTQAPIADSVYEDTDVHDDIMSVYRVRALKSGAASAFTEDVELKKPETGLVDDRDERLQYTGNWGDWSDNAHHFGTVKFIEKSNRGDSVSLTFIGTGVAVFTPTNNNYSRMEVWIDGVQLGTFSMQGADEKRVKQFEKLDLPLGMHEIKLISTGDGDNGSNAKKVEFDAFEVFNSGDIKVDSVSVSSVTGATLLTNPDATMQMKAVIAPEDAENKSVNWSLEGDREVASISESGLLKAGTKNGTVTVTATSRDGSGNHGSIDITVMLDIDTQTTETIVDNKDLEQGVHFINSPNGQQWQEWSDGKHYNGSIHFIEGENAVDAKIVYTFMGTGIDIVTPLNDTFGSTIINIDGTDVATVELTKPNIPKEGYAQQTIYSKRELERGEHTITLTLIERNGKIKMEMDCFKIYDTVPGIDKTALGTTLQKAENELLKSGYYSPESFESFRQAVSDAVTIMNDLNVTEQDVLSKTEALQAAMDELVEVPDTLPPTKPVISISGLSKTTVRLHWKQCSDARGIAGYEVYKDGKKISGDTPIADSEKLSHYVRGLLPGRSYRFKVRALDVTNLYTDSEEIEITTVAIAQPNTVFINNITSDAARVNWEKSAGHVTEYAIYLNGLQVGVVNSETMSYDLTGLTPQTTYKAGVTALEGTLESLAKETEFTTIKKIVPDPEPDPKPDNGSGGSSNRSKRSNRTPYTSSVAEIEPETKENDTTANTTSKAVAQKANHNVQADKEVDILPDEKPVYNPKTELTEDKQPIQESEENVQQAEKPLQSNAEKENSGWSVLTKVILVLCLGGGLAAGAFLLYRLIKAKRPY</sequence>
<dbReference type="Pfam" id="PF14498">
    <property type="entry name" value="Glyco_hyd_65N_2"/>
    <property type="match status" value="1"/>
</dbReference>
<dbReference type="Gene3D" id="2.60.40.10">
    <property type="entry name" value="Immunoglobulins"/>
    <property type="match status" value="3"/>
</dbReference>
<dbReference type="Gene3D" id="1.50.10.10">
    <property type="match status" value="1"/>
</dbReference>
<dbReference type="EMBL" id="FOCG01000004">
    <property type="protein sequence ID" value="SEN12874.1"/>
    <property type="molecule type" value="Genomic_DNA"/>
</dbReference>
<dbReference type="Gene3D" id="1.20.1270.90">
    <property type="entry name" value="AF1782-like"/>
    <property type="match status" value="1"/>
</dbReference>
<dbReference type="GO" id="GO:0005975">
    <property type="term" value="P:carbohydrate metabolic process"/>
    <property type="evidence" value="ECO:0007669"/>
    <property type="project" value="InterPro"/>
</dbReference>
<accession>A0A1H8E199</accession>
<feature type="transmembrane region" description="Helical" evidence="2">
    <location>
        <begin position="1674"/>
        <end position="1695"/>
    </location>
</feature>
<feature type="compositionally biased region" description="Basic and acidic residues" evidence="1">
    <location>
        <begin position="1615"/>
        <end position="1628"/>
    </location>
</feature>
<feature type="compositionally biased region" description="Polar residues" evidence="1">
    <location>
        <begin position="1649"/>
        <end position="1660"/>
    </location>
</feature>
<feature type="domain" description="Fibronectin type-III" evidence="3">
    <location>
        <begin position="1468"/>
        <end position="1556"/>
    </location>
</feature>
<dbReference type="Gene3D" id="2.60.40.1080">
    <property type="match status" value="1"/>
</dbReference>
<dbReference type="Pfam" id="PF21307">
    <property type="entry name" value="Glyco_hydro_95_C"/>
    <property type="match status" value="1"/>
</dbReference>
<keyword evidence="5" id="KW-1185">Reference proteome</keyword>
<evidence type="ECO:0000259" key="3">
    <source>
        <dbReference type="PROSITE" id="PS50853"/>
    </source>
</evidence>
<dbReference type="SMART" id="SM00060">
    <property type="entry name" value="FN3"/>
    <property type="match status" value="3"/>
</dbReference>
<organism evidence="4 5">
    <name type="scientific">Hydrogenoanaerobacterium saccharovorans</name>
    <dbReference type="NCBI Taxonomy" id="474960"/>
    <lineage>
        <taxon>Bacteria</taxon>
        <taxon>Bacillati</taxon>
        <taxon>Bacillota</taxon>
        <taxon>Clostridia</taxon>
        <taxon>Eubacteriales</taxon>
        <taxon>Oscillospiraceae</taxon>
        <taxon>Hydrogenoanaerobacterium</taxon>
    </lineage>
</organism>
<dbReference type="InterPro" id="IPR003961">
    <property type="entry name" value="FN3_dom"/>
</dbReference>
<dbReference type="InterPro" id="IPR049053">
    <property type="entry name" value="AFCA-like_C"/>
</dbReference>
<dbReference type="SUPFAM" id="SSF48208">
    <property type="entry name" value="Six-hairpin glycosidases"/>
    <property type="match status" value="1"/>
</dbReference>
<gene>
    <name evidence="4" type="ORF">SAMN05216180_2829</name>
</gene>
<protein>
    <submittedName>
        <fullName evidence="4">Fibronectin type III domain-containing protein</fullName>
    </submittedName>
</protein>
<dbReference type="InterPro" id="IPR027414">
    <property type="entry name" value="GH95_N_dom"/>
</dbReference>
<keyword evidence="2" id="KW-0812">Transmembrane</keyword>
<reference evidence="4 5" key="1">
    <citation type="submission" date="2016-10" db="EMBL/GenBank/DDBJ databases">
        <authorList>
            <person name="de Groot N.N."/>
        </authorList>
    </citation>
    <scope>NUCLEOTIDE SEQUENCE [LARGE SCALE GENOMIC DNA]</scope>
    <source>
        <strain evidence="4 5">CGMCC 1.5070</strain>
    </source>
</reference>
<dbReference type="Pfam" id="PF00041">
    <property type="entry name" value="fn3"/>
    <property type="match status" value="2"/>
</dbReference>
<evidence type="ECO:0000313" key="4">
    <source>
        <dbReference type="EMBL" id="SEN12874.1"/>
    </source>
</evidence>
<dbReference type="SUPFAM" id="SSF49373">
    <property type="entry name" value="Invasin/intimin cell-adhesion fragments"/>
    <property type="match status" value="1"/>
</dbReference>
<name>A0A1H8E199_9FIRM</name>
<dbReference type="InterPro" id="IPR003343">
    <property type="entry name" value="Big_2"/>
</dbReference>
<dbReference type="PANTHER" id="PTHR31084:SF19">
    <property type="entry name" value="GLYCOSYL HYDROLASE FAMILY 95 N-TERMINAL DOMAIN-CONTAINING PROTEIN"/>
    <property type="match status" value="1"/>
</dbReference>
<dbReference type="InterPro" id="IPR054363">
    <property type="entry name" value="GH95_cat"/>
</dbReference>
<dbReference type="InterPro" id="IPR008928">
    <property type="entry name" value="6-hairpin_glycosidase_sf"/>
</dbReference>
<feature type="compositionally biased region" description="Basic and acidic residues" evidence="1">
    <location>
        <begin position="1552"/>
        <end position="1562"/>
    </location>
</feature>
<dbReference type="Gene3D" id="2.60.120.260">
    <property type="entry name" value="Galactose-binding domain-like"/>
    <property type="match status" value="2"/>
</dbReference>